<accession>A0AA39WGF8</accession>
<dbReference type="InterPro" id="IPR018392">
    <property type="entry name" value="LysM"/>
</dbReference>
<dbReference type="PANTHER" id="PTHR47190:SF1">
    <property type="entry name" value="GLUCOSE-METHANOL-CHOLINE OXIDOREDUCTASE N-TERMINAL DOMAIN-CONTAINING PROTEIN"/>
    <property type="match status" value="1"/>
</dbReference>
<evidence type="ECO:0000313" key="2">
    <source>
        <dbReference type="EMBL" id="KAK0614949.1"/>
    </source>
</evidence>
<evidence type="ECO:0000313" key="3">
    <source>
        <dbReference type="Proteomes" id="UP001174934"/>
    </source>
</evidence>
<keyword evidence="3" id="KW-1185">Reference proteome</keyword>
<evidence type="ECO:0000259" key="1">
    <source>
        <dbReference type="PROSITE" id="PS51782"/>
    </source>
</evidence>
<dbReference type="SUPFAM" id="SSF49344">
    <property type="entry name" value="CBD9-like"/>
    <property type="match status" value="1"/>
</dbReference>
<dbReference type="Pfam" id="PF01476">
    <property type="entry name" value="LysM"/>
    <property type="match status" value="1"/>
</dbReference>
<dbReference type="Gene3D" id="3.10.350.10">
    <property type="entry name" value="LysM domain"/>
    <property type="match status" value="1"/>
</dbReference>
<dbReference type="Proteomes" id="UP001174934">
    <property type="component" value="Unassembled WGS sequence"/>
</dbReference>
<organism evidence="2 3">
    <name type="scientific">Bombardia bombarda</name>
    <dbReference type="NCBI Taxonomy" id="252184"/>
    <lineage>
        <taxon>Eukaryota</taxon>
        <taxon>Fungi</taxon>
        <taxon>Dikarya</taxon>
        <taxon>Ascomycota</taxon>
        <taxon>Pezizomycotina</taxon>
        <taxon>Sordariomycetes</taxon>
        <taxon>Sordariomycetidae</taxon>
        <taxon>Sordariales</taxon>
        <taxon>Lasiosphaeriaceae</taxon>
        <taxon>Bombardia</taxon>
    </lineage>
</organism>
<name>A0AA39WGF8_9PEZI</name>
<dbReference type="InterPro" id="IPR036779">
    <property type="entry name" value="LysM_dom_sf"/>
</dbReference>
<sequence>MNGNLLIMAYPYQGSILTSFRWASDYAHPTVYQGNAKLTQISSTISSAHYSLIFRCQNCLQWSQGEEQGAAPTSEGYLVLGCAYSSRSPANGACPNTLIVQQHDSQEIFAARFNNAAVNPSYTAWAAKAASTVTGACGGQTANPTPPTPSCSKKYTVISGDYCYLIAVNNGLTLDQFYTYNPGLICNPLQIGEVVCVKY</sequence>
<dbReference type="InterPro" id="IPR053208">
    <property type="entry name" value="GMC_Oxidoreductase_CD"/>
</dbReference>
<feature type="domain" description="LysM" evidence="1">
    <location>
        <begin position="153"/>
        <end position="197"/>
    </location>
</feature>
<dbReference type="Gene3D" id="2.60.40.1210">
    <property type="entry name" value="Cellobiose dehydrogenase, cytochrome domain"/>
    <property type="match status" value="1"/>
</dbReference>
<dbReference type="SUPFAM" id="SSF54106">
    <property type="entry name" value="LysM domain"/>
    <property type="match status" value="1"/>
</dbReference>
<dbReference type="PROSITE" id="PS51782">
    <property type="entry name" value="LYSM"/>
    <property type="match status" value="1"/>
</dbReference>
<reference evidence="2" key="1">
    <citation type="submission" date="2023-06" db="EMBL/GenBank/DDBJ databases">
        <title>Genome-scale phylogeny and comparative genomics of the fungal order Sordariales.</title>
        <authorList>
            <consortium name="Lawrence Berkeley National Laboratory"/>
            <person name="Hensen N."/>
            <person name="Bonometti L."/>
            <person name="Westerberg I."/>
            <person name="Brannstrom I.O."/>
            <person name="Guillou S."/>
            <person name="Cros-Aarteil S."/>
            <person name="Calhoun S."/>
            <person name="Haridas S."/>
            <person name="Kuo A."/>
            <person name="Mondo S."/>
            <person name="Pangilinan J."/>
            <person name="Riley R."/>
            <person name="LaButti K."/>
            <person name="Andreopoulos B."/>
            <person name="Lipzen A."/>
            <person name="Chen C."/>
            <person name="Yanf M."/>
            <person name="Daum C."/>
            <person name="Ng V."/>
            <person name="Clum A."/>
            <person name="Steindorff A."/>
            <person name="Ohm R."/>
            <person name="Martin F."/>
            <person name="Silar P."/>
            <person name="Natvig D."/>
            <person name="Lalanne C."/>
            <person name="Gautier V."/>
            <person name="Ament-velasquez S.L."/>
            <person name="Kruys A."/>
            <person name="Hutchinson M.I."/>
            <person name="Powell A.J."/>
            <person name="Barry K."/>
            <person name="Miller A.N."/>
            <person name="Grigoriev I.V."/>
            <person name="Debuchy R."/>
            <person name="Gladieux P."/>
            <person name="Thoren M.H."/>
            <person name="Johannesson H."/>
        </authorList>
    </citation>
    <scope>NUCLEOTIDE SEQUENCE</scope>
    <source>
        <strain evidence="2">SMH3391-2</strain>
    </source>
</reference>
<dbReference type="CDD" id="cd09630">
    <property type="entry name" value="CDH_like_cytochrome"/>
    <property type="match status" value="1"/>
</dbReference>
<dbReference type="EMBL" id="JAULSR010000007">
    <property type="protein sequence ID" value="KAK0614949.1"/>
    <property type="molecule type" value="Genomic_DNA"/>
</dbReference>
<dbReference type="AlphaFoldDB" id="A0AA39WGF8"/>
<dbReference type="PANTHER" id="PTHR47190">
    <property type="entry name" value="DEHYDROGENASE, PUTATIVE-RELATED"/>
    <property type="match status" value="1"/>
</dbReference>
<comment type="caution">
    <text evidence="2">The sequence shown here is derived from an EMBL/GenBank/DDBJ whole genome shotgun (WGS) entry which is preliminary data.</text>
</comment>
<proteinExistence type="predicted"/>
<dbReference type="SMART" id="SM00257">
    <property type="entry name" value="LysM"/>
    <property type="match status" value="1"/>
</dbReference>
<protein>
    <recommendedName>
        <fullName evidence="1">LysM domain-containing protein</fullName>
    </recommendedName>
</protein>
<gene>
    <name evidence="2" type="ORF">B0T17DRAFT_540674</name>
</gene>
<dbReference type="CDD" id="cd00118">
    <property type="entry name" value="LysM"/>
    <property type="match status" value="1"/>
</dbReference>
<dbReference type="InterPro" id="IPR015920">
    <property type="entry name" value="Cellobiose_DH-like_cyt"/>
</dbReference>
<dbReference type="Pfam" id="PF16010">
    <property type="entry name" value="CDH-cyt"/>
    <property type="match status" value="1"/>
</dbReference>